<feature type="compositionally biased region" description="Low complexity" evidence="2">
    <location>
        <begin position="424"/>
        <end position="436"/>
    </location>
</feature>
<evidence type="ECO:0000256" key="2">
    <source>
        <dbReference type="SAM" id="MobiDB-lite"/>
    </source>
</evidence>
<protein>
    <submittedName>
        <fullName evidence="3">Uncharacterized protein</fullName>
    </submittedName>
</protein>
<evidence type="ECO:0000313" key="3">
    <source>
        <dbReference type="EMBL" id="MED6127642.1"/>
    </source>
</evidence>
<gene>
    <name evidence="3" type="ORF">PIB30_089927</name>
</gene>
<accession>A0ABU6RU37</accession>
<dbReference type="Proteomes" id="UP001341840">
    <property type="component" value="Unassembled WGS sequence"/>
</dbReference>
<proteinExistence type="predicted"/>
<organism evidence="3 4">
    <name type="scientific">Stylosanthes scabra</name>
    <dbReference type="NCBI Taxonomy" id="79078"/>
    <lineage>
        <taxon>Eukaryota</taxon>
        <taxon>Viridiplantae</taxon>
        <taxon>Streptophyta</taxon>
        <taxon>Embryophyta</taxon>
        <taxon>Tracheophyta</taxon>
        <taxon>Spermatophyta</taxon>
        <taxon>Magnoliopsida</taxon>
        <taxon>eudicotyledons</taxon>
        <taxon>Gunneridae</taxon>
        <taxon>Pentapetalae</taxon>
        <taxon>rosids</taxon>
        <taxon>fabids</taxon>
        <taxon>Fabales</taxon>
        <taxon>Fabaceae</taxon>
        <taxon>Papilionoideae</taxon>
        <taxon>50 kb inversion clade</taxon>
        <taxon>dalbergioids sensu lato</taxon>
        <taxon>Dalbergieae</taxon>
        <taxon>Pterocarpus clade</taxon>
        <taxon>Stylosanthes</taxon>
    </lineage>
</organism>
<feature type="region of interest" description="Disordered" evidence="2">
    <location>
        <begin position="169"/>
        <end position="198"/>
    </location>
</feature>
<evidence type="ECO:0000256" key="1">
    <source>
        <dbReference type="SAM" id="Coils"/>
    </source>
</evidence>
<name>A0ABU6RU37_9FABA</name>
<comment type="caution">
    <text evidence="3">The sequence shown here is derived from an EMBL/GenBank/DDBJ whole genome shotgun (WGS) entry which is preliminary data.</text>
</comment>
<feature type="compositionally biased region" description="Low complexity" evidence="2">
    <location>
        <begin position="404"/>
        <end position="417"/>
    </location>
</feature>
<sequence>MSFCAYQGRKLFAFFGESIQEFKWHYFKVLPLPSKRPFWLDDEGTPFPWVYWNAEVGDYRFTTFDPLETLDFEFLQFLHAELGKKSNFRCRWILDHSDADVGVFLDSLLKDMETHSHFDRLIQKMKEAKGAGPRSILPSSKAQSAASGASASVLVAPASTPAALVPPVPPSGAVKARKKPPVASSGKPFSMEGEEGVKEDLSADLKQKKWKRKEHGVNPIDSAFPAYYNFRAALDTGLTNGPIREILGPLVPEQLLRTAQYLACKLTACLQVSVKNTFAAKVQIEKDLAATRDQVDVLTAERDSTLAAPLLHPKIKSLSQELEIAEAERLSALDRMKEVEERAKERKKVESLTQSLKGKQTALDEAEAAAVCHLNPAIDYSMITLDTHWDPKTKRIYNPKAETQEQPEPAVVDQPEPVAEEQPEVLSEQQVEEAVAGEGGGCPT</sequence>
<keyword evidence="4" id="KW-1185">Reference proteome</keyword>
<feature type="region of interest" description="Disordered" evidence="2">
    <location>
        <begin position="399"/>
        <end position="444"/>
    </location>
</feature>
<dbReference type="EMBL" id="JASCZI010031914">
    <property type="protein sequence ID" value="MED6127642.1"/>
    <property type="molecule type" value="Genomic_DNA"/>
</dbReference>
<keyword evidence="1" id="KW-0175">Coiled coil</keyword>
<reference evidence="3 4" key="1">
    <citation type="journal article" date="2023" name="Plants (Basel)">
        <title>Bridging the Gap: Combining Genomics and Transcriptomics Approaches to Understand Stylosanthes scabra, an Orphan Legume from the Brazilian Caatinga.</title>
        <authorList>
            <person name="Ferreira-Neto J.R.C."/>
            <person name="da Silva M.D."/>
            <person name="Binneck E."/>
            <person name="de Melo N.F."/>
            <person name="da Silva R.H."/>
            <person name="de Melo A.L.T.M."/>
            <person name="Pandolfi V."/>
            <person name="Bustamante F.O."/>
            <person name="Brasileiro-Vidal A.C."/>
            <person name="Benko-Iseppon A.M."/>
        </authorList>
    </citation>
    <scope>NUCLEOTIDE SEQUENCE [LARGE SCALE GENOMIC DNA]</scope>
    <source>
        <tissue evidence="3">Leaves</tissue>
    </source>
</reference>
<feature type="coiled-coil region" evidence="1">
    <location>
        <begin position="281"/>
        <end position="369"/>
    </location>
</feature>
<evidence type="ECO:0000313" key="4">
    <source>
        <dbReference type="Proteomes" id="UP001341840"/>
    </source>
</evidence>